<dbReference type="EMBL" id="JAHQIW010001261">
    <property type="protein sequence ID" value="KAJ1351916.1"/>
    <property type="molecule type" value="Genomic_DNA"/>
</dbReference>
<reference evidence="2" key="1">
    <citation type="submission" date="2021-06" db="EMBL/GenBank/DDBJ databases">
        <title>Parelaphostrongylus tenuis whole genome reference sequence.</title>
        <authorList>
            <person name="Garwood T.J."/>
            <person name="Larsen P.A."/>
            <person name="Fountain-Jones N.M."/>
            <person name="Garbe J.R."/>
            <person name="Macchietto M.G."/>
            <person name="Kania S.A."/>
            <person name="Gerhold R.W."/>
            <person name="Richards J.E."/>
            <person name="Wolf T.M."/>
        </authorList>
    </citation>
    <scope>NUCLEOTIDE SEQUENCE</scope>
    <source>
        <strain evidence="2">MNPRO001-30</strain>
        <tissue evidence="2">Meninges</tissue>
    </source>
</reference>
<name>A0AAD5MPZ1_PARTN</name>
<feature type="non-terminal residue" evidence="2">
    <location>
        <position position="1"/>
    </location>
</feature>
<keyword evidence="3" id="KW-1185">Reference proteome</keyword>
<evidence type="ECO:0000256" key="1">
    <source>
        <dbReference type="SAM" id="MobiDB-lite"/>
    </source>
</evidence>
<protein>
    <submittedName>
        <fullName evidence="2">Uncharacterized protein</fullName>
    </submittedName>
</protein>
<feature type="compositionally biased region" description="Basic and acidic residues" evidence="1">
    <location>
        <begin position="164"/>
        <end position="178"/>
    </location>
</feature>
<proteinExistence type="predicted"/>
<comment type="caution">
    <text evidence="2">The sequence shown here is derived from an EMBL/GenBank/DDBJ whole genome shotgun (WGS) entry which is preliminary data.</text>
</comment>
<feature type="compositionally biased region" description="Basic and acidic residues" evidence="1">
    <location>
        <begin position="141"/>
        <end position="150"/>
    </location>
</feature>
<accession>A0AAD5MPZ1</accession>
<sequence length="195" mass="21873">IVEGKVNKFPPNTPEFIVQFVNEKLWCKDPDKRPNFASIKEQLETLANLDADKREGVDEQKAGDVTIAASDAMTISLAGTVEIDLHETTVMKKAKKTEADITQSSAEDVEASTKTTKPQKTAKKTTIEVSVCKDPSPSEQTRNKVDRPMIEAKPAAGKPPQLEIDSRREKDEVNVETRQKPVFGRRSIFKRHWKK</sequence>
<evidence type="ECO:0000313" key="2">
    <source>
        <dbReference type="EMBL" id="KAJ1351916.1"/>
    </source>
</evidence>
<organism evidence="2 3">
    <name type="scientific">Parelaphostrongylus tenuis</name>
    <name type="common">Meningeal worm</name>
    <dbReference type="NCBI Taxonomy" id="148309"/>
    <lineage>
        <taxon>Eukaryota</taxon>
        <taxon>Metazoa</taxon>
        <taxon>Ecdysozoa</taxon>
        <taxon>Nematoda</taxon>
        <taxon>Chromadorea</taxon>
        <taxon>Rhabditida</taxon>
        <taxon>Rhabditina</taxon>
        <taxon>Rhabditomorpha</taxon>
        <taxon>Strongyloidea</taxon>
        <taxon>Metastrongylidae</taxon>
        <taxon>Parelaphostrongylus</taxon>
    </lineage>
</organism>
<dbReference type="AlphaFoldDB" id="A0AAD5MPZ1"/>
<evidence type="ECO:0000313" key="3">
    <source>
        <dbReference type="Proteomes" id="UP001196413"/>
    </source>
</evidence>
<feature type="region of interest" description="Disordered" evidence="1">
    <location>
        <begin position="97"/>
        <end position="178"/>
    </location>
</feature>
<dbReference type="Proteomes" id="UP001196413">
    <property type="component" value="Unassembled WGS sequence"/>
</dbReference>
<gene>
    <name evidence="2" type="ORF">KIN20_008093</name>
</gene>